<accession>A0A7G9GM34</accession>
<keyword evidence="2" id="KW-0963">Cytoplasm</keyword>
<name>A0A7G9GM34_9FIRM</name>
<feature type="binding site" evidence="2">
    <location>
        <position position="101"/>
    </location>
    <ligand>
        <name>ATP</name>
        <dbReference type="ChEBI" id="CHEBI:30616"/>
    </ligand>
</feature>
<comment type="function">
    <text evidence="2">Catalyzes the formation of N(4)-acetylcytidine (ac(4)C) at the wobble position of elongator tRNA(Met), using acetate and ATP as substrates. First activates an acetate ion to form acetyladenylate (Ac-AMP) and then transfers the acetyl group to tRNA to form ac(4)C34.</text>
</comment>
<dbReference type="Proteomes" id="UP000515856">
    <property type="component" value="Chromosome"/>
</dbReference>
<dbReference type="GO" id="GO:0005737">
    <property type="term" value="C:cytoplasm"/>
    <property type="evidence" value="ECO:0007669"/>
    <property type="project" value="UniProtKB-SubCell"/>
</dbReference>
<dbReference type="AlphaFoldDB" id="A0A7G9GM34"/>
<feature type="binding site" evidence="2">
    <location>
        <position position="135"/>
    </location>
    <ligand>
        <name>ATP</name>
        <dbReference type="ChEBI" id="CHEBI:30616"/>
    </ligand>
</feature>
<feature type="binding site" evidence="2">
    <location>
        <position position="158"/>
    </location>
    <ligand>
        <name>ATP</name>
        <dbReference type="ChEBI" id="CHEBI:30616"/>
    </ligand>
</feature>
<keyword evidence="2" id="KW-0547">Nucleotide-binding</keyword>
<dbReference type="InterPro" id="IPR014729">
    <property type="entry name" value="Rossmann-like_a/b/a_fold"/>
</dbReference>
<keyword evidence="2" id="KW-0820">tRNA-binding</keyword>
<keyword evidence="2" id="KW-0436">Ligase</keyword>
<dbReference type="GO" id="GO:0000049">
    <property type="term" value="F:tRNA binding"/>
    <property type="evidence" value="ECO:0007669"/>
    <property type="project" value="UniProtKB-KW"/>
</dbReference>
<dbReference type="HAMAP" id="MF_01539">
    <property type="entry name" value="TmcAL"/>
    <property type="match status" value="1"/>
</dbReference>
<proteinExistence type="inferred from homology"/>
<dbReference type="InterPro" id="IPR008513">
    <property type="entry name" value="tRNA(Met)_cyd_acetate_ligase"/>
</dbReference>
<dbReference type="GO" id="GO:0005524">
    <property type="term" value="F:ATP binding"/>
    <property type="evidence" value="ECO:0007669"/>
    <property type="project" value="UniProtKB-KW"/>
</dbReference>
<comment type="similarity">
    <text evidence="2">Belongs to the TmcAL family.</text>
</comment>
<dbReference type="KEGG" id="ehn:H9Q80_16715"/>
<evidence type="ECO:0000313" key="4">
    <source>
        <dbReference type="Proteomes" id="UP000515856"/>
    </source>
</evidence>
<protein>
    <recommendedName>
        <fullName evidence="2">tRNA(Met) cytidine acetate ligase</fullName>
        <ecNumber evidence="2">6.3.4.-</ecNumber>
    </recommendedName>
</protein>
<dbReference type="RefSeq" id="WP_187426209.1">
    <property type="nucleotide sequence ID" value="NZ_CP060636.1"/>
</dbReference>
<dbReference type="EC" id="6.3.4.-" evidence="2"/>
<feature type="binding site" evidence="2">
    <location>
        <begin position="7"/>
        <end position="20"/>
    </location>
    <ligand>
        <name>ATP</name>
        <dbReference type="ChEBI" id="CHEBI:30616"/>
    </ligand>
</feature>
<reference evidence="3 4" key="1">
    <citation type="submission" date="2020-08" db="EMBL/GenBank/DDBJ databases">
        <authorList>
            <person name="Liu C."/>
            <person name="Sun Q."/>
        </authorList>
    </citation>
    <scope>NUCLEOTIDE SEQUENCE [LARGE SCALE GENOMIC DNA]</scope>
    <source>
        <strain evidence="3 4">NSJ-61</strain>
    </source>
</reference>
<keyword evidence="3" id="KW-0808">Transferase</keyword>
<dbReference type="GO" id="GO:0016740">
    <property type="term" value="F:transferase activity"/>
    <property type="evidence" value="ECO:0007669"/>
    <property type="project" value="UniProtKB-KW"/>
</dbReference>
<keyword evidence="1 2" id="KW-0819">tRNA processing</keyword>
<dbReference type="PANTHER" id="PTHR37825">
    <property type="entry name" value="TRNA(MET) CYTIDINE ACETATE LIGASE"/>
    <property type="match status" value="1"/>
</dbReference>
<comment type="catalytic activity">
    <reaction evidence="2">
        <text>cytidine(34) in elongator tRNA(Met) + acetate + ATP = N(4)-acetylcytidine(34) in elongator tRNA(Met) + AMP + diphosphate</text>
        <dbReference type="Rhea" id="RHEA:58144"/>
        <dbReference type="Rhea" id="RHEA-COMP:10693"/>
        <dbReference type="Rhea" id="RHEA-COMP:10694"/>
        <dbReference type="ChEBI" id="CHEBI:30089"/>
        <dbReference type="ChEBI" id="CHEBI:30616"/>
        <dbReference type="ChEBI" id="CHEBI:33019"/>
        <dbReference type="ChEBI" id="CHEBI:74900"/>
        <dbReference type="ChEBI" id="CHEBI:82748"/>
        <dbReference type="ChEBI" id="CHEBI:456215"/>
    </reaction>
</comment>
<keyword evidence="4" id="KW-1185">Reference proteome</keyword>
<dbReference type="Pfam" id="PF05636">
    <property type="entry name" value="HIGH_NTase1"/>
    <property type="match status" value="2"/>
</dbReference>
<evidence type="ECO:0000256" key="2">
    <source>
        <dbReference type="HAMAP-Rule" id="MF_01539"/>
    </source>
</evidence>
<dbReference type="GO" id="GO:0006400">
    <property type="term" value="P:tRNA modification"/>
    <property type="evidence" value="ECO:0007669"/>
    <property type="project" value="UniProtKB-UniRule"/>
</dbReference>
<dbReference type="GO" id="GO:0016879">
    <property type="term" value="F:ligase activity, forming carbon-nitrogen bonds"/>
    <property type="evidence" value="ECO:0007669"/>
    <property type="project" value="UniProtKB-UniRule"/>
</dbReference>
<evidence type="ECO:0000256" key="1">
    <source>
        <dbReference type="ARBA" id="ARBA00022694"/>
    </source>
</evidence>
<dbReference type="SUPFAM" id="SSF52374">
    <property type="entry name" value="Nucleotidylyl transferase"/>
    <property type="match status" value="1"/>
</dbReference>
<dbReference type="EMBL" id="CP060636">
    <property type="protein sequence ID" value="QNM11866.1"/>
    <property type="molecule type" value="Genomic_DNA"/>
</dbReference>
<comment type="caution">
    <text evidence="2">Lacks conserved residue(s) required for the propagation of feature annotation.</text>
</comment>
<dbReference type="Gene3D" id="3.40.50.620">
    <property type="entry name" value="HUPs"/>
    <property type="match status" value="1"/>
</dbReference>
<keyword evidence="2" id="KW-0694">RNA-binding</keyword>
<sequence length="358" mass="40788">MKVTGIVSEYNPFHYGHQYHIHKTRELTQCDVLINVMSGHFVQRGEASLAYKWDRARKGIEEGCDIVIELPYIYATQSADGFAYGAIRSLQLAGVDHIVFGSESNDLDALKQMAEITPAYDPSKSFAQSTQMQSNDILGVAYMKALKDTNITPLCIKRTNGYHDLAVKGNIASATGIRQRFLQKEDVSFLTPLSEALHARFAMEHYYPYLQMLLFTQAKQHLESIFLMEEGLENRMITCAKQCTTMKSFVDACISKRYTRSRIQRTILQILTQTTKQEVKQLSDLQHIRILAMNETGRAYIKQLKKTEVIIASRFNQIPKAYREMDLRAASAYAIPLSSEERLSFIKKELQSFIQVGL</sequence>
<dbReference type="PANTHER" id="PTHR37825:SF1">
    <property type="entry name" value="TRNA(MET) CYTIDINE ACETATE LIGASE"/>
    <property type="match status" value="1"/>
</dbReference>
<gene>
    <name evidence="2" type="primary">tmcAL</name>
    <name evidence="3" type="ORF">H9Q80_16715</name>
</gene>
<organism evidence="3 4">
    <name type="scientific">[Eubacterium] hominis</name>
    <dbReference type="NCBI Taxonomy" id="2764325"/>
    <lineage>
        <taxon>Bacteria</taxon>
        <taxon>Bacillati</taxon>
        <taxon>Bacillota</taxon>
        <taxon>Erysipelotrichia</taxon>
        <taxon>Erysipelotrichales</taxon>
        <taxon>Erysipelotrichaceae</taxon>
        <taxon>Amedibacillus</taxon>
    </lineage>
</organism>
<keyword evidence="2" id="KW-0067">ATP-binding</keyword>
<evidence type="ECO:0000313" key="3">
    <source>
        <dbReference type="EMBL" id="QNM11866.1"/>
    </source>
</evidence>
<comment type="subcellular location">
    <subcellularLocation>
        <location evidence="2">Cytoplasm</location>
    </subcellularLocation>
</comment>